<dbReference type="Pfam" id="PF04545">
    <property type="entry name" value="Sigma70_r4"/>
    <property type="match status" value="1"/>
</dbReference>
<reference evidence="2" key="1">
    <citation type="journal article" date="2014" name="Int. J. Syst. Evol. Microbiol.">
        <title>Complete genome sequence of Corynebacterium casei LMG S-19264T (=DSM 44701T), isolated from a smear-ripened cheese.</title>
        <authorList>
            <consortium name="US DOE Joint Genome Institute (JGI-PGF)"/>
            <person name="Walter F."/>
            <person name="Albersmeier A."/>
            <person name="Kalinowski J."/>
            <person name="Ruckert C."/>
        </authorList>
    </citation>
    <scope>NUCLEOTIDE SEQUENCE</scope>
    <source>
        <strain evidence="2">CGMCC 1.6333</strain>
    </source>
</reference>
<dbReference type="SUPFAM" id="SSF88659">
    <property type="entry name" value="Sigma3 and sigma4 domains of RNA polymerase sigma factors"/>
    <property type="match status" value="1"/>
</dbReference>
<proteinExistence type="predicted"/>
<evidence type="ECO:0000313" key="3">
    <source>
        <dbReference type="Proteomes" id="UP000618460"/>
    </source>
</evidence>
<comment type="caution">
    <text evidence="2">The sequence shown here is derived from an EMBL/GenBank/DDBJ whole genome shotgun (WGS) entry which is preliminary data.</text>
</comment>
<dbReference type="InterPro" id="IPR036388">
    <property type="entry name" value="WH-like_DNA-bd_sf"/>
</dbReference>
<dbReference type="RefSeq" id="WP_162879101.1">
    <property type="nucleotide sequence ID" value="NZ_BMLG01000001.1"/>
</dbReference>
<feature type="domain" description="RNA polymerase sigma-70 region 4" evidence="1">
    <location>
        <begin position="60"/>
        <end position="104"/>
    </location>
</feature>
<name>A0A917THL5_9BACI</name>
<reference evidence="2" key="2">
    <citation type="submission" date="2020-09" db="EMBL/GenBank/DDBJ databases">
        <authorList>
            <person name="Sun Q."/>
            <person name="Zhou Y."/>
        </authorList>
    </citation>
    <scope>NUCLEOTIDE SEQUENCE</scope>
    <source>
        <strain evidence="2">CGMCC 1.6333</strain>
    </source>
</reference>
<dbReference type="EMBL" id="BMLG01000001">
    <property type="protein sequence ID" value="GGM23504.1"/>
    <property type="molecule type" value="Genomic_DNA"/>
</dbReference>
<keyword evidence="3" id="KW-1185">Reference proteome</keyword>
<dbReference type="Gene3D" id="1.10.10.10">
    <property type="entry name" value="Winged helix-like DNA-binding domain superfamily/Winged helix DNA-binding domain"/>
    <property type="match status" value="1"/>
</dbReference>
<dbReference type="InterPro" id="IPR007630">
    <property type="entry name" value="RNA_pol_sigma70_r4"/>
</dbReference>
<accession>A0A917THL5</accession>
<dbReference type="AlphaFoldDB" id="A0A917THL5"/>
<dbReference type="GO" id="GO:0003700">
    <property type="term" value="F:DNA-binding transcription factor activity"/>
    <property type="evidence" value="ECO:0007669"/>
    <property type="project" value="InterPro"/>
</dbReference>
<gene>
    <name evidence="2" type="ORF">GCM10011351_06610</name>
</gene>
<dbReference type="Proteomes" id="UP000618460">
    <property type="component" value="Unassembled WGS sequence"/>
</dbReference>
<organism evidence="2 3">
    <name type="scientific">Paraliobacillus quinghaiensis</name>
    <dbReference type="NCBI Taxonomy" id="470815"/>
    <lineage>
        <taxon>Bacteria</taxon>
        <taxon>Bacillati</taxon>
        <taxon>Bacillota</taxon>
        <taxon>Bacilli</taxon>
        <taxon>Bacillales</taxon>
        <taxon>Bacillaceae</taxon>
        <taxon>Paraliobacillus</taxon>
    </lineage>
</organism>
<dbReference type="GO" id="GO:0006352">
    <property type="term" value="P:DNA-templated transcription initiation"/>
    <property type="evidence" value="ECO:0007669"/>
    <property type="project" value="InterPro"/>
</dbReference>
<sequence>MEEKEITKEDVLFYLDMIGSIYGPSFKPKIGKLKPYYSLIKERDSEEYKRFIYVYHNYRDCLKEREKTILDFQYGLKGKIPSLKEIGAYFGISSSRTSKIRNNAERQITSEIRKFLYGKSREYFML</sequence>
<evidence type="ECO:0000313" key="2">
    <source>
        <dbReference type="EMBL" id="GGM23504.1"/>
    </source>
</evidence>
<evidence type="ECO:0000259" key="1">
    <source>
        <dbReference type="Pfam" id="PF04545"/>
    </source>
</evidence>
<protein>
    <recommendedName>
        <fullName evidence="1">RNA polymerase sigma-70 region 4 domain-containing protein</fullName>
    </recommendedName>
</protein>
<dbReference type="InterPro" id="IPR013324">
    <property type="entry name" value="RNA_pol_sigma_r3/r4-like"/>
</dbReference>